<protein>
    <submittedName>
        <fullName evidence="3">CamS family sex pheromone protein</fullName>
    </submittedName>
</protein>
<dbReference type="EMBL" id="CP019323">
    <property type="protein sequence ID" value="APX73342.1"/>
    <property type="molecule type" value="Genomic_DNA"/>
</dbReference>
<evidence type="ECO:0000256" key="1">
    <source>
        <dbReference type="SAM" id="MobiDB-lite"/>
    </source>
</evidence>
<feature type="compositionally biased region" description="Low complexity" evidence="1">
    <location>
        <begin position="37"/>
        <end position="57"/>
    </location>
</feature>
<dbReference type="PIRSF" id="PIRSF012509">
    <property type="entry name" value="CamS"/>
    <property type="match status" value="1"/>
</dbReference>
<dbReference type="AlphaFoldDB" id="A0A1P8Q677"/>
<feature type="chain" id="PRO_5039419154" evidence="2">
    <location>
        <begin position="29"/>
        <end position="386"/>
    </location>
</feature>
<feature type="compositionally biased region" description="Polar residues" evidence="1">
    <location>
        <begin position="133"/>
        <end position="145"/>
    </location>
</feature>
<evidence type="ECO:0000313" key="3">
    <source>
        <dbReference type="EMBL" id="APX73342.1"/>
    </source>
</evidence>
<dbReference type="CDD" id="cd13441">
    <property type="entry name" value="CamS_repeat_1"/>
    <property type="match status" value="1"/>
</dbReference>
<keyword evidence="4" id="KW-1185">Reference proteome</keyword>
<feature type="signal peptide" evidence="2">
    <location>
        <begin position="1"/>
        <end position="28"/>
    </location>
</feature>
<evidence type="ECO:0000256" key="2">
    <source>
        <dbReference type="SAM" id="SignalP"/>
    </source>
</evidence>
<dbReference type="PROSITE" id="PS51257">
    <property type="entry name" value="PROKAR_LIPOPROTEIN"/>
    <property type="match status" value="1"/>
</dbReference>
<accession>A0A1P8Q677</accession>
<dbReference type="KEGG" id="lalw:BTM29_05950"/>
<dbReference type="Gene3D" id="3.10.570.10">
    <property type="entry name" value="sex pheromone staph- cam373 precursor domain"/>
    <property type="match status" value="1"/>
</dbReference>
<sequence length="386" mass="42453">MRRIRRKVLKKFIKATALVIMCSLLLTACGNLQDSGLSSGGSDSSSKSTVQTASSSDTSSYDVLMSNGKYKTSAISGITASDNSNTFNSRSFESGLLNLSKQQFSTNSYVFQEGQVLSAATVTDWLGRKSKKNPTGLNPASNGSKSETKRAPMYFQQMLEEDYLQKQDGKYKLAGISIGIAMNKIDYYQKKQYGATYQTTITREEQKTEGQRVAKEVVKRLRKRSNVGNIPITVGLYSVAPEDTLVGGTYFQYSVSKSGDLGNFKDLGYKNQVLPVVNDETAINSGDSDSFSNFKDNIQDYFPNLSGVTAQAHYDGTTLKSMDITINTQFDGLAQVTSFTQFVQQSASKYLPTNVDLDINIQTVDSQQAVVTRTNNKFYTHVLDAD</sequence>
<evidence type="ECO:0000313" key="4">
    <source>
        <dbReference type="Proteomes" id="UP000187499"/>
    </source>
</evidence>
<gene>
    <name evidence="3" type="ORF">BTM29_05950</name>
</gene>
<dbReference type="Pfam" id="PF07537">
    <property type="entry name" value="CamS"/>
    <property type="match status" value="1"/>
</dbReference>
<feature type="region of interest" description="Disordered" evidence="1">
    <location>
        <begin position="37"/>
        <end position="60"/>
    </location>
</feature>
<proteinExistence type="predicted"/>
<dbReference type="CDD" id="cd13440">
    <property type="entry name" value="CamS_repeat_2"/>
    <property type="match status" value="1"/>
</dbReference>
<organism evidence="3 4">
    <name type="scientific">Companilactobacillus allii</name>
    <dbReference type="NCBI Taxonomy" id="1847728"/>
    <lineage>
        <taxon>Bacteria</taxon>
        <taxon>Bacillati</taxon>
        <taxon>Bacillota</taxon>
        <taxon>Bacilli</taxon>
        <taxon>Lactobacillales</taxon>
        <taxon>Lactobacillaceae</taxon>
        <taxon>Companilactobacillus</taxon>
    </lineage>
</organism>
<name>A0A1P8Q677_9LACO</name>
<keyword evidence="2" id="KW-0732">Signal</keyword>
<reference evidence="4" key="1">
    <citation type="submission" date="2016-12" db="EMBL/GenBank/DDBJ databases">
        <authorList>
            <person name="Jung M.Y."/>
            <person name="Lee S.H."/>
        </authorList>
    </citation>
    <scope>NUCLEOTIDE SEQUENCE [LARGE SCALE GENOMIC DNA]</scope>
    <source>
        <strain evidence="4">WiKim39</strain>
    </source>
</reference>
<feature type="region of interest" description="Disordered" evidence="1">
    <location>
        <begin position="129"/>
        <end position="148"/>
    </location>
</feature>
<dbReference type="Proteomes" id="UP000187499">
    <property type="component" value="Chromosome"/>
</dbReference>
<dbReference type="InterPro" id="IPR011426">
    <property type="entry name" value="CamS"/>
</dbReference>
<dbReference type="STRING" id="1847728.BTM29_05950"/>